<keyword evidence="2" id="KW-1185">Reference proteome</keyword>
<name>A0ABW3BA45_9ACTN</name>
<evidence type="ECO:0000313" key="2">
    <source>
        <dbReference type="Proteomes" id="UP001596956"/>
    </source>
</evidence>
<reference evidence="2" key="1">
    <citation type="journal article" date="2019" name="Int. J. Syst. Evol. Microbiol.">
        <title>The Global Catalogue of Microorganisms (GCM) 10K type strain sequencing project: providing services to taxonomists for standard genome sequencing and annotation.</title>
        <authorList>
            <consortium name="The Broad Institute Genomics Platform"/>
            <consortium name="The Broad Institute Genome Sequencing Center for Infectious Disease"/>
            <person name="Wu L."/>
            <person name="Ma J."/>
        </authorList>
    </citation>
    <scope>NUCLEOTIDE SEQUENCE [LARGE SCALE GENOMIC DNA]</scope>
    <source>
        <strain evidence="2">CCUG 63369</strain>
    </source>
</reference>
<organism evidence="1 2">
    <name type="scientific">Streptomonospora algeriensis</name>
    <dbReference type="NCBI Taxonomy" id="995084"/>
    <lineage>
        <taxon>Bacteria</taxon>
        <taxon>Bacillati</taxon>
        <taxon>Actinomycetota</taxon>
        <taxon>Actinomycetes</taxon>
        <taxon>Streptosporangiales</taxon>
        <taxon>Nocardiopsidaceae</taxon>
        <taxon>Streptomonospora</taxon>
    </lineage>
</organism>
<dbReference type="Proteomes" id="UP001596956">
    <property type="component" value="Unassembled WGS sequence"/>
</dbReference>
<sequence length="308" mass="34240">MDTAREENAADLALTAFCWWREDLPRSVAETYWRDVHGIMFARAPGLWQYRQLRLAANRPDLWPADPRISFTAPFAAQPHGMPHGLFLSESDLAAFARHPLPARTIPHDTGNFIGRIGALLSPRRRGLTLVDHLNEPAAQGSPRAPTFVLGFVPREPDTAAEAFHEYLVDRIAAPWSEHPGVLRLRVEPLPPYDRSVLTSPGVPHQWPADDTYLGWIELAVRDENLLTSLWASTSADDLARYVSAIHTYPIREIYTLISQGQPTDVGLRGYPAVQTIAAAGATAQRDKGTLELLFGEEAVRGLGRPRH</sequence>
<proteinExistence type="predicted"/>
<protein>
    <submittedName>
        <fullName evidence="1">Ethyl tert-butyl ether degradation protein EthD</fullName>
    </submittedName>
</protein>
<evidence type="ECO:0000313" key="1">
    <source>
        <dbReference type="EMBL" id="MFD0799915.1"/>
    </source>
</evidence>
<accession>A0ABW3BA45</accession>
<dbReference type="Gene3D" id="3.30.70.100">
    <property type="match status" value="1"/>
</dbReference>
<dbReference type="EMBL" id="JBHTHR010000010">
    <property type="protein sequence ID" value="MFD0799915.1"/>
    <property type="molecule type" value="Genomic_DNA"/>
</dbReference>
<gene>
    <name evidence="1" type="ORF">ACFQZU_01080</name>
</gene>
<comment type="caution">
    <text evidence="1">The sequence shown here is derived from an EMBL/GenBank/DDBJ whole genome shotgun (WGS) entry which is preliminary data.</text>
</comment>